<keyword evidence="4" id="KW-1185">Reference proteome</keyword>
<comment type="caution">
    <text evidence="3">The sequence shown here is derived from an EMBL/GenBank/DDBJ whole genome shotgun (WGS) entry which is preliminary data.</text>
</comment>
<proteinExistence type="predicted"/>
<dbReference type="AlphaFoldDB" id="A0A7W9B375"/>
<evidence type="ECO:0000256" key="2">
    <source>
        <dbReference type="SAM" id="SignalP"/>
    </source>
</evidence>
<dbReference type="RefSeq" id="WP_246427008.1">
    <property type="nucleotide sequence ID" value="NZ_JACIJH010000001.1"/>
</dbReference>
<evidence type="ECO:0000313" key="4">
    <source>
        <dbReference type="Proteomes" id="UP000537161"/>
    </source>
</evidence>
<reference evidence="3 4" key="1">
    <citation type="submission" date="2020-08" db="EMBL/GenBank/DDBJ databases">
        <title>Genomic Encyclopedia of Type Strains, Phase IV (KMG-IV): sequencing the most valuable type-strain genomes for metagenomic binning, comparative biology and taxonomic classification.</title>
        <authorList>
            <person name="Goeker M."/>
        </authorList>
    </citation>
    <scope>NUCLEOTIDE SEQUENCE [LARGE SCALE GENOMIC DNA]</scope>
    <source>
        <strain evidence="3 4">DSM 27163</strain>
    </source>
</reference>
<sequence length="248" mass="25815">MKAMIVAAGLATLSALASAAPMQAPGQPPVLTDIRWDILPPDGKRGDEPRLRVRSEASSSDFALDGSRPEMAGALRALGEGKGPVAFRIAHAAGRLDCDGRLTRRYEGKGDCRFTGDPGFEGQLAARGLAPDGPRDLLAMLMVDATLALADGLTDAGLRPEDSDDLIAAAALKISPAYVRELRGGALKLESIDDVIACRALGVDGAYVRELADAGYADLDAEDIVGMKALGVTGDYARRMNAAAGAKR</sequence>
<dbReference type="Proteomes" id="UP000537161">
    <property type="component" value="Unassembled WGS sequence"/>
</dbReference>
<gene>
    <name evidence="3" type="ORF">FHR21_000733</name>
</gene>
<feature type="chain" id="PRO_5031322537" evidence="2">
    <location>
        <begin position="20"/>
        <end position="248"/>
    </location>
</feature>
<feature type="compositionally biased region" description="Basic and acidic residues" evidence="1">
    <location>
        <begin position="42"/>
        <end position="55"/>
    </location>
</feature>
<protein>
    <submittedName>
        <fullName evidence="3">Uncharacterized protein</fullName>
    </submittedName>
</protein>
<accession>A0A7W9B375</accession>
<organism evidence="3 4">
    <name type="scientific">Sphingopyxis panaciterrulae</name>
    <dbReference type="NCBI Taxonomy" id="462372"/>
    <lineage>
        <taxon>Bacteria</taxon>
        <taxon>Pseudomonadati</taxon>
        <taxon>Pseudomonadota</taxon>
        <taxon>Alphaproteobacteria</taxon>
        <taxon>Sphingomonadales</taxon>
        <taxon>Sphingomonadaceae</taxon>
        <taxon>Sphingopyxis</taxon>
    </lineage>
</organism>
<feature type="region of interest" description="Disordered" evidence="1">
    <location>
        <begin position="41"/>
        <end position="67"/>
    </location>
</feature>
<keyword evidence="2" id="KW-0732">Signal</keyword>
<name>A0A7W9B375_9SPHN</name>
<dbReference type="EMBL" id="JACIJH010000001">
    <property type="protein sequence ID" value="MBB5705408.1"/>
    <property type="molecule type" value="Genomic_DNA"/>
</dbReference>
<feature type="signal peptide" evidence="2">
    <location>
        <begin position="1"/>
        <end position="19"/>
    </location>
</feature>
<evidence type="ECO:0000256" key="1">
    <source>
        <dbReference type="SAM" id="MobiDB-lite"/>
    </source>
</evidence>
<evidence type="ECO:0000313" key="3">
    <source>
        <dbReference type="EMBL" id="MBB5705408.1"/>
    </source>
</evidence>